<dbReference type="GO" id="GO:0005525">
    <property type="term" value="F:GTP binding"/>
    <property type="evidence" value="ECO:0007669"/>
    <property type="project" value="UniProtKB-KW"/>
</dbReference>
<evidence type="ECO:0008006" key="5">
    <source>
        <dbReference type="Google" id="ProtNLM"/>
    </source>
</evidence>
<dbReference type="InterPro" id="IPR027417">
    <property type="entry name" value="P-loop_NTPase"/>
</dbReference>
<keyword evidence="1" id="KW-0547">Nucleotide-binding</keyword>
<dbReference type="SMART" id="SM00173">
    <property type="entry name" value="RAS"/>
    <property type="match status" value="1"/>
</dbReference>
<dbReference type="InParanoid" id="A0A330L5C8"/>
<reference evidence="4" key="1">
    <citation type="submission" date="2018-04" db="EMBL/GenBank/DDBJ databases">
        <authorList>
            <person name="Lucker S."/>
            <person name="Sakoula D."/>
        </authorList>
    </citation>
    <scope>NUCLEOTIDE SEQUENCE [LARGE SCALE GENOMIC DNA]</scope>
</reference>
<proteinExistence type="predicted"/>
<dbReference type="Pfam" id="PF00071">
    <property type="entry name" value="Ras"/>
    <property type="match status" value="1"/>
</dbReference>
<dbReference type="PRINTS" id="PR00449">
    <property type="entry name" value="RASTRNSFRMNG"/>
</dbReference>
<gene>
    <name evidence="3" type="ORF">NITLEN_20041</name>
</gene>
<evidence type="ECO:0000256" key="1">
    <source>
        <dbReference type="ARBA" id="ARBA00022741"/>
    </source>
</evidence>
<dbReference type="AlphaFoldDB" id="A0A330L5C8"/>
<dbReference type="NCBIfam" id="TIGR00231">
    <property type="entry name" value="small_GTP"/>
    <property type="match status" value="1"/>
</dbReference>
<dbReference type="EMBL" id="OUNR01000012">
    <property type="protein sequence ID" value="SPP64402.1"/>
    <property type="molecule type" value="Genomic_DNA"/>
</dbReference>
<dbReference type="InterPro" id="IPR005225">
    <property type="entry name" value="Small_GTP-bd"/>
</dbReference>
<dbReference type="InterPro" id="IPR001806">
    <property type="entry name" value="Small_GTPase"/>
</dbReference>
<dbReference type="SMART" id="SM00174">
    <property type="entry name" value="RHO"/>
    <property type="match status" value="1"/>
</dbReference>
<dbReference type="GO" id="GO:0003924">
    <property type="term" value="F:GTPase activity"/>
    <property type="evidence" value="ECO:0007669"/>
    <property type="project" value="InterPro"/>
</dbReference>
<dbReference type="SUPFAM" id="SSF52540">
    <property type="entry name" value="P-loop containing nucleoside triphosphate hydrolases"/>
    <property type="match status" value="1"/>
</dbReference>
<dbReference type="InterPro" id="IPR050227">
    <property type="entry name" value="Rab"/>
</dbReference>
<dbReference type="SMART" id="SM00177">
    <property type="entry name" value="ARF"/>
    <property type="match status" value="1"/>
</dbReference>
<dbReference type="PROSITE" id="PS51421">
    <property type="entry name" value="RAS"/>
    <property type="match status" value="1"/>
</dbReference>
<dbReference type="Proteomes" id="UP000248168">
    <property type="component" value="Unassembled WGS sequence"/>
</dbReference>
<dbReference type="OrthoDB" id="7957980at2"/>
<dbReference type="Gene3D" id="3.40.50.300">
    <property type="entry name" value="P-loop containing nucleotide triphosphate hydrolases"/>
    <property type="match status" value="1"/>
</dbReference>
<dbReference type="PANTHER" id="PTHR47977">
    <property type="entry name" value="RAS-RELATED PROTEIN RAB"/>
    <property type="match status" value="1"/>
</dbReference>
<name>A0A330L5C8_9BACT</name>
<accession>A0A330L5C8</accession>
<organism evidence="3 4">
    <name type="scientific">Nitrospira lenta</name>
    <dbReference type="NCBI Taxonomy" id="1436998"/>
    <lineage>
        <taxon>Bacteria</taxon>
        <taxon>Pseudomonadati</taxon>
        <taxon>Nitrospirota</taxon>
        <taxon>Nitrospiria</taxon>
        <taxon>Nitrospirales</taxon>
        <taxon>Nitrospiraceae</taxon>
        <taxon>Nitrospira</taxon>
    </lineage>
</organism>
<sequence length="166" mass="18560">MIQKKICLLGGFAVGKTSLVRRFITDMFSEQYHTTIGVTIEKKTLLVADQDVTLMIWDLYGEDDFQKMRESYLRGSSGYILVADGMRRSTLDTAEALHRLAQATLGPVPFVLIVNKVDQVKEWEIDDATLARLRQQGWLVFTGSAKTGDGVPELFMQLTQTLLAAA</sequence>
<protein>
    <recommendedName>
        <fullName evidence="5">Small GTP-binding protein</fullName>
    </recommendedName>
</protein>
<keyword evidence="2" id="KW-0342">GTP-binding</keyword>
<dbReference type="PROSITE" id="PS51419">
    <property type="entry name" value="RAB"/>
    <property type="match status" value="1"/>
</dbReference>
<evidence type="ECO:0000256" key="2">
    <source>
        <dbReference type="ARBA" id="ARBA00023134"/>
    </source>
</evidence>
<evidence type="ECO:0000313" key="4">
    <source>
        <dbReference type="Proteomes" id="UP000248168"/>
    </source>
</evidence>
<dbReference type="RefSeq" id="WP_121988808.1">
    <property type="nucleotide sequence ID" value="NZ_OUNR01000012.1"/>
</dbReference>
<dbReference type="SMART" id="SM00175">
    <property type="entry name" value="RAB"/>
    <property type="match status" value="1"/>
</dbReference>
<dbReference type="CDD" id="cd00154">
    <property type="entry name" value="Rab"/>
    <property type="match status" value="1"/>
</dbReference>
<evidence type="ECO:0000313" key="3">
    <source>
        <dbReference type="EMBL" id="SPP64402.1"/>
    </source>
</evidence>
<keyword evidence="4" id="KW-1185">Reference proteome</keyword>